<reference evidence="1 2" key="1">
    <citation type="journal article" date="2009" name="PLoS Genet.">
        <title>Adaptations to submarine hydrothermal environments exemplified by the genome of Nautilia profundicola.</title>
        <authorList>
            <person name="Campbell B.J."/>
            <person name="Smith J.L."/>
            <person name="Hanson T.E."/>
            <person name="Klotz M.G."/>
            <person name="Stein L.Y."/>
            <person name="Lee C.K."/>
            <person name="Wu D."/>
            <person name="Robinson J.M."/>
            <person name="Khouri H.M."/>
            <person name="Eisen J.A."/>
            <person name="Cary S.C."/>
        </authorList>
    </citation>
    <scope>NUCLEOTIDE SEQUENCE [LARGE SCALE GENOMIC DNA]</scope>
    <source>
        <strain evidence="2">ATCC BAA-1463 / DSM 18972 / AmH</strain>
    </source>
</reference>
<dbReference type="InterPro" id="IPR007463">
    <property type="entry name" value="DUF507"/>
</dbReference>
<dbReference type="AlphaFoldDB" id="B9L7H9"/>
<proteinExistence type="predicted"/>
<dbReference type="EMBL" id="CP001279">
    <property type="protein sequence ID" value="ACM93244.1"/>
    <property type="molecule type" value="Genomic_DNA"/>
</dbReference>
<name>B9L7H9_NAUPA</name>
<dbReference type="Pfam" id="PF04368">
    <property type="entry name" value="DUF507"/>
    <property type="match status" value="1"/>
</dbReference>
<dbReference type="Proteomes" id="UP000000448">
    <property type="component" value="Chromosome"/>
</dbReference>
<dbReference type="RefSeq" id="WP_015902296.1">
    <property type="nucleotide sequence ID" value="NC_012115.1"/>
</dbReference>
<evidence type="ECO:0008006" key="3">
    <source>
        <dbReference type="Google" id="ProtNLM"/>
    </source>
</evidence>
<sequence>MLIKEAQVPFLARKISVDLLNSGYVTFPKNMDVATKEIEEIIEDDVAWEREIENKAREILAQQEEENEFLFYDVDRREVFKLIKSKVAEEEGFNLKRDERIDDLAHFLVKELWDKELIDYDVRDGKIKNIIYKSIMEFLHREIEARDEVYRKIENYKRPLVPGSEEFELVFQRLYEQELRKRGLI</sequence>
<dbReference type="KEGG" id="nam:NAMH_0150"/>
<dbReference type="HOGENOM" id="CLU_103381_0_0_7"/>
<evidence type="ECO:0000313" key="2">
    <source>
        <dbReference type="Proteomes" id="UP000000448"/>
    </source>
</evidence>
<dbReference type="eggNOG" id="COG2952">
    <property type="taxonomic scope" value="Bacteria"/>
</dbReference>
<evidence type="ECO:0000313" key="1">
    <source>
        <dbReference type="EMBL" id="ACM93244.1"/>
    </source>
</evidence>
<organism evidence="1 2">
    <name type="scientific">Nautilia profundicola (strain ATCC BAA-1463 / DSM 18972 / AmH)</name>
    <dbReference type="NCBI Taxonomy" id="598659"/>
    <lineage>
        <taxon>Bacteria</taxon>
        <taxon>Pseudomonadati</taxon>
        <taxon>Campylobacterota</taxon>
        <taxon>Epsilonproteobacteria</taxon>
        <taxon>Nautiliales</taxon>
        <taxon>Nautiliaceae</taxon>
        <taxon>Nautilia</taxon>
    </lineage>
</organism>
<gene>
    <name evidence="1" type="ordered locus">NAMH_0150</name>
</gene>
<dbReference type="STRING" id="598659.NAMH_0150"/>
<keyword evidence="2" id="KW-1185">Reference proteome</keyword>
<accession>B9L7H9</accession>
<protein>
    <recommendedName>
        <fullName evidence="3">Competence/damage-inducible domain protein</fullName>
    </recommendedName>
</protein>
<dbReference type="OrthoDB" id="13157at2"/>